<dbReference type="SUPFAM" id="SSF52540">
    <property type="entry name" value="P-loop containing nucleoside triphosphate hydrolases"/>
    <property type="match status" value="1"/>
</dbReference>
<evidence type="ECO:0000259" key="5">
    <source>
        <dbReference type="PROSITE" id="PS50893"/>
    </source>
</evidence>
<dbReference type="InterPro" id="IPR003593">
    <property type="entry name" value="AAA+_ATPase"/>
</dbReference>
<protein>
    <submittedName>
        <fullName evidence="6">ABC transporter A like protein</fullName>
    </submittedName>
</protein>
<dbReference type="InterPro" id="IPR026082">
    <property type="entry name" value="ABCA"/>
</dbReference>
<dbReference type="PROSITE" id="PS50893">
    <property type="entry name" value="ABC_TRANSPORTER_2"/>
    <property type="match status" value="1"/>
</dbReference>
<proteinExistence type="predicted"/>
<dbReference type="PROSITE" id="PS00211">
    <property type="entry name" value="ABC_TRANSPORTER_1"/>
    <property type="match status" value="1"/>
</dbReference>
<evidence type="ECO:0000256" key="2">
    <source>
        <dbReference type="ARBA" id="ARBA00022840"/>
    </source>
</evidence>
<feature type="transmembrane region" description="Helical" evidence="4">
    <location>
        <begin position="296"/>
        <end position="325"/>
    </location>
</feature>
<dbReference type="Pfam" id="PF00005">
    <property type="entry name" value="ABC_tran"/>
    <property type="match status" value="1"/>
</dbReference>
<feature type="region of interest" description="Disordered" evidence="3">
    <location>
        <begin position="749"/>
        <end position="792"/>
    </location>
</feature>
<evidence type="ECO:0000256" key="1">
    <source>
        <dbReference type="ARBA" id="ARBA00022741"/>
    </source>
</evidence>
<feature type="compositionally biased region" description="Low complexity" evidence="3">
    <location>
        <begin position="783"/>
        <end position="792"/>
    </location>
</feature>
<dbReference type="InterPro" id="IPR017871">
    <property type="entry name" value="ABC_transporter-like_CS"/>
</dbReference>
<gene>
    <name evidence="6" type="ORF">ADUPG1_010182</name>
</gene>
<accession>A0ABQ5JR47</accession>
<keyword evidence="4" id="KW-0472">Membrane</keyword>
<feature type="transmembrane region" description="Helical" evidence="4">
    <location>
        <begin position="267"/>
        <end position="290"/>
    </location>
</feature>
<reference evidence="6" key="1">
    <citation type="submission" date="2022-03" db="EMBL/GenBank/DDBJ databases">
        <title>Draft genome sequence of Aduncisulcus paluster, a free-living microaerophilic Fornicata.</title>
        <authorList>
            <person name="Yuyama I."/>
            <person name="Kume K."/>
            <person name="Tamura T."/>
            <person name="Inagaki Y."/>
            <person name="Hashimoto T."/>
        </authorList>
    </citation>
    <scope>NUCLEOTIDE SEQUENCE</scope>
    <source>
        <strain evidence="6">NY0171</strain>
    </source>
</reference>
<evidence type="ECO:0000256" key="3">
    <source>
        <dbReference type="SAM" id="MobiDB-lite"/>
    </source>
</evidence>
<dbReference type="InterPro" id="IPR003439">
    <property type="entry name" value="ABC_transporter-like_ATP-bd"/>
</dbReference>
<dbReference type="PANTHER" id="PTHR19229">
    <property type="entry name" value="ATP-BINDING CASSETTE TRANSPORTER SUBFAMILY A ABCA"/>
    <property type="match status" value="1"/>
</dbReference>
<feature type="compositionally biased region" description="Acidic residues" evidence="3">
    <location>
        <begin position="757"/>
        <end position="767"/>
    </location>
</feature>
<dbReference type="Proteomes" id="UP001057375">
    <property type="component" value="Unassembled WGS sequence"/>
</dbReference>
<organism evidence="6 7">
    <name type="scientific">Aduncisulcus paluster</name>
    <dbReference type="NCBI Taxonomy" id="2918883"/>
    <lineage>
        <taxon>Eukaryota</taxon>
        <taxon>Metamonada</taxon>
        <taxon>Carpediemonas-like organisms</taxon>
        <taxon>Aduncisulcus</taxon>
    </lineage>
</organism>
<feature type="domain" description="ABC transporter" evidence="5">
    <location>
        <begin position="481"/>
        <end position="743"/>
    </location>
</feature>
<dbReference type="Gene3D" id="3.40.50.300">
    <property type="entry name" value="P-loop containing nucleotide triphosphate hydrolases"/>
    <property type="match status" value="1"/>
</dbReference>
<comment type="caution">
    <text evidence="6">The sequence shown here is derived from an EMBL/GenBank/DDBJ whole genome shotgun (WGS) entry which is preliminary data.</text>
</comment>
<dbReference type="SMART" id="SM00382">
    <property type="entry name" value="AAA"/>
    <property type="match status" value="1"/>
</dbReference>
<feature type="transmembrane region" description="Helical" evidence="4">
    <location>
        <begin position="337"/>
        <end position="357"/>
    </location>
</feature>
<feature type="transmembrane region" description="Helical" evidence="4">
    <location>
        <begin position="232"/>
        <end position="255"/>
    </location>
</feature>
<dbReference type="EMBL" id="BQXS01011474">
    <property type="protein sequence ID" value="GKT13103.1"/>
    <property type="molecule type" value="Genomic_DNA"/>
</dbReference>
<evidence type="ECO:0000256" key="4">
    <source>
        <dbReference type="SAM" id="Phobius"/>
    </source>
</evidence>
<sequence length="965" mass="105794">MSTSIYFEKHDIKFSASKSQNNFAKFCDGKDECYHLVYCPDDVNTQSIADSIKNHILKHTSEPSIKAFSCSDLNNWLLDTSNSSKAAAGFQVTPNADSTYSVSIMAPYLGSDTWRSTKPEYAEDIQQQVTQGVISLASPGLEVVSSFGEVPSLGINSDAFIPVAVSEMSVIFGAIFCAIGLVSDRSNGMKQLLFVKGMKPGVYQLGNGIVFLSMMFVGCIAGWLGALAFGEFHSISTCLICLFGCILQCFWAVPLTLRMSTLIPHPAALMIFQAFAVVIFPSCFYGFQALASWDTIWATLIIGAGCFFIPGVAVQHIIYCLCSVAVSVPDLPRFSPWWWSVFCVILYLGWSLFWLVVCDITSKTLNPLSPGIKKGLELFKRVLREGEDGEVSRGRDSERESTAPDDERETLVCIERLTHTYNAKIVKELQEKFGQAVTNSIFELSDLSMNQIIDSIKYSEAPSDSKCGSTCREARTRMRKGPAKDIAKNIGRRAKAGRNLSIRNLSMKLGRDQVFCLLSRNGGGKTTLINHLVAQLVPSVGAITMLGHTPLECLLLDVTHDGRIPVATCPQHDFLWSKIKTRDIIKMFAVLSATRLPTSPTSSKHAYDESSAIKSRVHSHTSEMLDYLKKLGFDDDAIDRKYCDLSGGMKRKIMFAQSLVGNPHILFLDEPSSGQDIVAQRAVWDLVLKNKTDSLVVLTTHTMAEAEALSDLIAILSKGKLIAGGTPVWLKKTFSAGYRVSVDTVDAEEIRKKGDESSEGEDKEEEMGGTSASAISIPPPSSSPSSVSSTSSLSPEFTESVKAILASAFSGSVPGSVSLSYSSTGVDIVVPQEFEDQVPVLLELCEGKEKEGFFGEVTFSCTTLEDEFEDQVPVLLELCEGKEKEGFFGEVTFSCTTLEDVFLSCVGMENQQGEEMTEEQKKEIEMELKADEKLRKSGEGLILSRVKEMVSVSSKINIEKGTLWW</sequence>
<dbReference type="InterPro" id="IPR027417">
    <property type="entry name" value="P-loop_NTPase"/>
</dbReference>
<name>A0ABQ5JR47_9EUKA</name>
<feature type="transmembrane region" description="Helical" evidence="4">
    <location>
        <begin position="159"/>
        <end position="182"/>
    </location>
</feature>
<keyword evidence="4" id="KW-1133">Transmembrane helix</keyword>
<keyword evidence="2" id="KW-0067">ATP-binding</keyword>
<evidence type="ECO:0000313" key="6">
    <source>
        <dbReference type="EMBL" id="GKT13103.1"/>
    </source>
</evidence>
<evidence type="ECO:0000313" key="7">
    <source>
        <dbReference type="Proteomes" id="UP001057375"/>
    </source>
</evidence>
<feature type="transmembrane region" description="Helical" evidence="4">
    <location>
        <begin position="202"/>
        <end position="226"/>
    </location>
</feature>
<keyword evidence="4" id="KW-0812">Transmembrane</keyword>
<keyword evidence="1" id="KW-0547">Nucleotide-binding</keyword>
<keyword evidence="7" id="KW-1185">Reference proteome</keyword>